<sequence>MEEGLLQLQAQNLGGFFFFWWNPLICSTNPQAQLLEIIRKKEEEILETCKSKAPRTVAEILFLSSQSIEKVEIFAAKKSKGQSSKRAEFPNNTRICELLKLQKLKFLGINEVQPNSTYCGPRKGISCDRKM</sequence>
<dbReference type="AlphaFoldDB" id="A0A0A9GI27"/>
<proteinExistence type="predicted"/>
<name>A0A0A9GI27_ARUDO</name>
<reference evidence="1" key="2">
    <citation type="journal article" date="2015" name="Data Brief">
        <title>Shoot transcriptome of the giant reed, Arundo donax.</title>
        <authorList>
            <person name="Barrero R.A."/>
            <person name="Guerrero F.D."/>
            <person name="Moolhuijzen P."/>
            <person name="Goolsby J.A."/>
            <person name="Tidwell J."/>
            <person name="Bellgard S.E."/>
            <person name="Bellgard M.I."/>
        </authorList>
    </citation>
    <scope>NUCLEOTIDE SEQUENCE</scope>
    <source>
        <tissue evidence="1">Shoot tissue taken approximately 20 cm above the soil surface</tissue>
    </source>
</reference>
<dbReference type="EMBL" id="GBRH01177533">
    <property type="protein sequence ID" value="JAE20363.1"/>
    <property type="molecule type" value="Transcribed_RNA"/>
</dbReference>
<organism evidence="1">
    <name type="scientific">Arundo donax</name>
    <name type="common">Giant reed</name>
    <name type="synonym">Donax arundinaceus</name>
    <dbReference type="NCBI Taxonomy" id="35708"/>
    <lineage>
        <taxon>Eukaryota</taxon>
        <taxon>Viridiplantae</taxon>
        <taxon>Streptophyta</taxon>
        <taxon>Embryophyta</taxon>
        <taxon>Tracheophyta</taxon>
        <taxon>Spermatophyta</taxon>
        <taxon>Magnoliopsida</taxon>
        <taxon>Liliopsida</taxon>
        <taxon>Poales</taxon>
        <taxon>Poaceae</taxon>
        <taxon>PACMAD clade</taxon>
        <taxon>Arundinoideae</taxon>
        <taxon>Arundineae</taxon>
        <taxon>Arundo</taxon>
    </lineage>
</organism>
<reference evidence="1" key="1">
    <citation type="submission" date="2014-09" db="EMBL/GenBank/DDBJ databases">
        <authorList>
            <person name="Magalhaes I.L.F."/>
            <person name="Oliveira U."/>
            <person name="Santos F.R."/>
            <person name="Vidigal T.H.D.A."/>
            <person name="Brescovit A.D."/>
            <person name="Santos A.J."/>
        </authorList>
    </citation>
    <scope>NUCLEOTIDE SEQUENCE</scope>
    <source>
        <tissue evidence="1">Shoot tissue taken approximately 20 cm above the soil surface</tissue>
    </source>
</reference>
<evidence type="ECO:0000313" key="1">
    <source>
        <dbReference type="EMBL" id="JAE20363.1"/>
    </source>
</evidence>
<accession>A0A0A9GI27</accession>
<protein>
    <submittedName>
        <fullName evidence="1">Uncharacterized protein</fullName>
    </submittedName>
</protein>